<organism evidence="1 2">
    <name type="scientific">Dickeya phage RC-2014</name>
    <dbReference type="NCBI Taxonomy" id="1477406"/>
    <lineage>
        <taxon>Viruses</taxon>
        <taxon>Duplodnaviria</taxon>
        <taxon>Heunggongvirae</taxon>
        <taxon>Uroviricota</taxon>
        <taxon>Caudoviricetes</taxon>
        <taxon>Pantevenvirales</taxon>
        <taxon>Ackermannviridae</taxon>
        <taxon>Aglimvirinae</taxon>
        <taxon>Limestonevirus</taxon>
        <taxon>Limestonevirus RC2014</taxon>
    </lineage>
</organism>
<protein>
    <submittedName>
        <fullName evidence="1">Uncharacterized protein</fullName>
    </submittedName>
</protein>
<dbReference type="EMBL" id="KJ716335">
    <property type="protein sequence ID" value="AHZ60199.1"/>
    <property type="molecule type" value="Genomic_DNA"/>
</dbReference>
<name>A0A075E108_9CAUD</name>
<sequence>MEKLTRIIQSIVTNLPEVSGITEIDIVERHGNFFVYFNKNGQRYRVDEALSVETVDGNVLTFDRSAHFIQQQLRG</sequence>
<reference evidence="1 2" key="1">
    <citation type="journal article" date="2014" name="Arch. Virol.">
        <title>Complete genome sequence of a broad-host-range lytic Dickeya spp. bacteriophage ?D5.</title>
        <authorList>
            <person name="Czajkowski R."/>
            <person name="Ozymko Z."/>
            <person name="Zwirowski S."/>
            <person name="Lojkowska E."/>
        </authorList>
    </citation>
    <scope>NUCLEOTIDE SEQUENCE [LARGE SCALE GENOMIC DNA]</scope>
</reference>
<dbReference type="Proteomes" id="UP000028741">
    <property type="component" value="Segment"/>
</dbReference>
<gene>
    <name evidence="1" type="ORF">DA66_0049</name>
</gene>
<dbReference type="GeneID" id="22113402"/>
<keyword evidence="2" id="KW-1185">Reference proteome</keyword>
<evidence type="ECO:0000313" key="2">
    <source>
        <dbReference type="Proteomes" id="UP000028741"/>
    </source>
</evidence>
<accession>A0A075E108</accession>
<proteinExistence type="predicted"/>
<dbReference type="RefSeq" id="YP_009102889.1">
    <property type="nucleotide sequence ID" value="NC_025452.1"/>
</dbReference>
<evidence type="ECO:0000313" key="1">
    <source>
        <dbReference type="EMBL" id="AHZ60199.1"/>
    </source>
</evidence>
<dbReference type="KEGG" id="vg:22113402"/>